<organism evidence="2 3">
    <name type="scientific">Protopolystoma xenopodis</name>
    <dbReference type="NCBI Taxonomy" id="117903"/>
    <lineage>
        <taxon>Eukaryota</taxon>
        <taxon>Metazoa</taxon>
        <taxon>Spiralia</taxon>
        <taxon>Lophotrochozoa</taxon>
        <taxon>Platyhelminthes</taxon>
        <taxon>Monogenea</taxon>
        <taxon>Polyopisthocotylea</taxon>
        <taxon>Polystomatidea</taxon>
        <taxon>Polystomatidae</taxon>
        <taxon>Protopolystoma</taxon>
    </lineage>
</organism>
<dbReference type="InterPro" id="IPR036179">
    <property type="entry name" value="Ig-like_dom_sf"/>
</dbReference>
<dbReference type="AlphaFoldDB" id="A0A3S5AE28"/>
<dbReference type="Proteomes" id="UP000784294">
    <property type="component" value="Unassembled WGS sequence"/>
</dbReference>
<proteinExistence type="predicted"/>
<comment type="caution">
    <text evidence="2">The sequence shown here is derived from an EMBL/GenBank/DDBJ whole genome shotgun (WGS) entry which is preliminary data.</text>
</comment>
<protein>
    <recommendedName>
        <fullName evidence="1">Ig-like domain-containing protein</fullName>
    </recommendedName>
</protein>
<reference evidence="2" key="1">
    <citation type="submission" date="2018-11" db="EMBL/GenBank/DDBJ databases">
        <authorList>
            <consortium name="Pathogen Informatics"/>
        </authorList>
    </citation>
    <scope>NUCLEOTIDE SEQUENCE</scope>
</reference>
<evidence type="ECO:0000259" key="1">
    <source>
        <dbReference type="PROSITE" id="PS50835"/>
    </source>
</evidence>
<feature type="domain" description="Ig-like" evidence="1">
    <location>
        <begin position="6"/>
        <end position="147"/>
    </location>
</feature>
<dbReference type="InterPro" id="IPR007110">
    <property type="entry name" value="Ig-like_dom"/>
</dbReference>
<evidence type="ECO:0000313" key="2">
    <source>
        <dbReference type="EMBL" id="VEL21606.1"/>
    </source>
</evidence>
<dbReference type="PROSITE" id="PS50835">
    <property type="entry name" value="IG_LIKE"/>
    <property type="match status" value="1"/>
</dbReference>
<gene>
    <name evidence="2" type="ORF">PXEA_LOCUS15046</name>
</gene>
<sequence length="199" mass="22446">MVHTPPEIVLHSETLLTLRQDSDLRLFCVLRVDARDALHPLVWRWTRSSPGTSTNVLASSHQTVITGHIRGRMQVTSVWLSDNVLPGLNNSELGQWRQILNLGMRHGHVRLFFSELMIPAVHRHDSGLFACHFSSSLKNLTETMKIEHKSKPVVPVKVVSEVTTLTDQYDGLNKVMNLSSLPLNPQSTTILKKELNFSL</sequence>
<evidence type="ECO:0000313" key="3">
    <source>
        <dbReference type="Proteomes" id="UP000784294"/>
    </source>
</evidence>
<name>A0A3S5AE28_9PLAT</name>
<dbReference type="EMBL" id="CAAALY010052171">
    <property type="protein sequence ID" value="VEL21606.1"/>
    <property type="molecule type" value="Genomic_DNA"/>
</dbReference>
<dbReference type="SUPFAM" id="SSF48726">
    <property type="entry name" value="Immunoglobulin"/>
    <property type="match status" value="1"/>
</dbReference>
<accession>A0A3S5AE28</accession>
<keyword evidence="3" id="KW-1185">Reference proteome</keyword>